<evidence type="ECO:0000313" key="2">
    <source>
        <dbReference type="Proteomes" id="UP001321760"/>
    </source>
</evidence>
<name>A0AAV9GEQ9_9PEZI</name>
<proteinExistence type="predicted"/>
<protein>
    <submittedName>
        <fullName evidence="1">Uncharacterized protein</fullName>
    </submittedName>
</protein>
<comment type="caution">
    <text evidence="1">The sequence shown here is derived from an EMBL/GenBank/DDBJ whole genome shotgun (WGS) entry which is preliminary data.</text>
</comment>
<organism evidence="1 2">
    <name type="scientific">Podospora aff. communis PSN243</name>
    <dbReference type="NCBI Taxonomy" id="3040156"/>
    <lineage>
        <taxon>Eukaryota</taxon>
        <taxon>Fungi</taxon>
        <taxon>Dikarya</taxon>
        <taxon>Ascomycota</taxon>
        <taxon>Pezizomycotina</taxon>
        <taxon>Sordariomycetes</taxon>
        <taxon>Sordariomycetidae</taxon>
        <taxon>Sordariales</taxon>
        <taxon>Podosporaceae</taxon>
        <taxon>Podospora</taxon>
    </lineage>
</organism>
<sequence length="244" mass="28025">MSQHGSGAMEGFDMSAHFNEAIYHHEDYDYQTTTITTRWTLIETISTLKRAGIINTEDEFLRRSTAYHKESDIPEDRIPDISLDNTYPVSNEQTAVYKDRLCEAIKNMEDIVDAETRCEVRRVKELDDEQVELLAWTFVTKMKRVHIGKLDHPPFLADKKMPWQKYDVFEDRFNDTLQVCKSIVHGAIPMDFVTKLVAKPTKELKAKKSYKKINAKRKEESRFAKEQKAKLAAAASSSSAGPCV</sequence>
<keyword evidence="2" id="KW-1185">Reference proteome</keyword>
<dbReference type="EMBL" id="MU865963">
    <property type="protein sequence ID" value="KAK4445702.1"/>
    <property type="molecule type" value="Genomic_DNA"/>
</dbReference>
<accession>A0AAV9GEQ9</accession>
<dbReference type="AlphaFoldDB" id="A0AAV9GEQ9"/>
<reference evidence="1" key="1">
    <citation type="journal article" date="2023" name="Mol. Phylogenet. Evol.">
        <title>Genome-scale phylogeny and comparative genomics of the fungal order Sordariales.</title>
        <authorList>
            <person name="Hensen N."/>
            <person name="Bonometti L."/>
            <person name="Westerberg I."/>
            <person name="Brannstrom I.O."/>
            <person name="Guillou S."/>
            <person name="Cros-Aarteil S."/>
            <person name="Calhoun S."/>
            <person name="Haridas S."/>
            <person name="Kuo A."/>
            <person name="Mondo S."/>
            <person name="Pangilinan J."/>
            <person name="Riley R."/>
            <person name="LaButti K."/>
            <person name="Andreopoulos B."/>
            <person name="Lipzen A."/>
            <person name="Chen C."/>
            <person name="Yan M."/>
            <person name="Daum C."/>
            <person name="Ng V."/>
            <person name="Clum A."/>
            <person name="Steindorff A."/>
            <person name="Ohm R.A."/>
            <person name="Martin F."/>
            <person name="Silar P."/>
            <person name="Natvig D.O."/>
            <person name="Lalanne C."/>
            <person name="Gautier V."/>
            <person name="Ament-Velasquez S.L."/>
            <person name="Kruys A."/>
            <person name="Hutchinson M.I."/>
            <person name="Powell A.J."/>
            <person name="Barry K."/>
            <person name="Miller A.N."/>
            <person name="Grigoriev I.V."/>
            <person name="Debuchy R."/>
            <person name="Gladieux P."/>
            <person name="Hiltunen Thoren M."/>
            <person name="Johannesson H."/>
        </authorList>
    </citation>
    <scope>NUCLEOTIDE SEQUENCE</scope>
    <source>
        <strain evidence="1">PSN243</strain>
    </source>
</reference>
<gene>
    <name evidence="1" type="ORF">QBC34DRAFT_384064</name>
</gene>
<dbReference type="Proteomes" id="UP001321760">
    <property type="component" value="Unassembled WGS sequence"/>
</dbReference>
<reference evidence="1" key="2">
    <citation type="submission" date="2023-05" db="EMBL/GenBank/DDBJ databases">
        <authorList>
            <consortium name="Lawrence Berkeley National Laboratory"/>
            <person name="Steindorff A."/>
            <person name="Hensen N."/>
            <person name="Bonometti L."/>
            <person name="Westerberg I."/>
            <person name="Brannstrom I.O."/>
            <person name="Guillou S."/>
            <person name="Cros-Aarteil S."/>
            <person name="Calhoun S."/>
            <person name="Haridas S."/>
            <person name="Kuo A."/>
            <person name="Mondo S."/>
            <person name="Pangilinan J."/>
            <person name="Riley R."/>
            <person name="Labutti K."/>
            <person name="Andreopoulos B."/>
            <person name="Lipzen A."/>
            <person name="Chen C."/>
            <person name="Yanf M."/>
            <person name="Daum C."/>
            <person name="Ng V."/>
            <person name="Clum A."/>
            <person name="Ohm R."/>
            <person name="Martin F."/>
            <person name="Silar P."/>
            <person name="Natvig D."/>
            <person name="Lalanne C."/>
            <person name="Gautier V."/>
            <person name="Ament-Velasquez S.L."/>
            <person name="Kruys A."/>
            <person name="Hutchinson M.I."/>
            <person name="Powell A.J."/>
            <person name="Barry K."/>
            <person name="Miller A.N."/>
            <person name="Grigoriev I.V."/>
            <person name="Debuchy R."/>
            <person name="Gladieux P."/>
            <person name="Thoren M.H."/>
            <person name="Johannesson H."/>
        </authorList>
    </citation>
    <scope>NUCLEOTIDE SEQUENCE</scope>
    <source>
        <strain evidence="1">PSN243</strain>
    </source>
</reference>
<evidence type="ECO:0000313" key="1">
    <source>
        <dbReference type="EMBL" id="KAK4445702.1"/>
    </source>
</evidence>